<protein>
    <submittedName>
        <fullName evidence="1">Uncharacterized protein</fullName>
    </submittedName>
</protein>
<proteinExistence type="predicted"/>
<dbReference type="EMBL" id="MU795493">
    <property type="protein sequence ID" value="KAJ3805993.1"/>
    <property type="molecule type" value="Genomic_DNA"/>
</dbReference>
<accession>A0ACC1TMV1</accession>
<reference evidence="1" key="1">
    <citation type="submission" date="2022-09" db="EMBL/GenBank/DDBJ databases">
        <title>A Global Phylogenomic Analysis of the Shiitake Genus Lentinula.</title>
        <authorList>
            <consortium name="DOE Joint Genome Institute"/>
            <person name="Sierra-Patev S."/>
            <person name="Min B."/>
            <person name="Naranjo-Ortiz M."/>
            <person name="Looney B."/>
            <person name="Konkel Z."/>
            <person name="Slot J.C."/>
            <person name="Sakamoto Y."/>
            <person name="Steenwyk J.L."/>
            <person name="Rokas A."/>
            <person name="Carro J."/>
            <person name="Camarero S."/>
            <person name="Ferreira P."/>
            <person name="Molpeceres G."/>
            <person name="Ruiz-Duenas F.J."/>
            <person name="Serrano A."/>
            <person name="Henrissat B."/>
            <person name="Drula E."/>
            <person name="Hughes K.W."/>
            <person name="Mata J.L."/>
            <person name="Ishikawa N.K."/>
            <person name="Vargas-Isla R."/>
            <person name="Ushijima S."/>
            <person name="Smith C.A."/>
            <person name="Ahrendt S."/>
            <person name="Andreopoulos W."/>
            <person name="He G."/>
            <person name="Labutti K."/>
            <person name="Lipzen A."/>
            <person name="Ng V."/>
            <person name="Riley R."/>
            <person name="Sandor L."/>
            <person name="Barry K."/>
            <person name="Martinez A.T."/>
            <person name="Xiao Y."/>
            <person name="Gibbons J.G."/>
            <person name="Terashima K."/>
            <person name="Grigoriev I.V."/>
            <person name="Hibbett D.S."/>
        </authorList>
    </citation>
    <scope>NUCLEOTIDE SEQUENCE</scope>
    <source>
        <strain evidence="1">TMI1499</strain>
    </source>
</reference>
<dbReference type="Proteomes" id="UP001163835">
    <property type="component" value="Unassembled WGS sequence"/>
</dbReference>
<gene>
    <name evidence="1" type="ORF">F5876DRAFT_69325</name>
</gene>
<keyword evidence="2" id="KW-1185">Reference proteome</keyword>
<comment type="caution">
    <text evidence="1">The sequence shown here is derived from an EMBL/GenBank/DDBJ whole genome shotgun (WGS) entry which is preliminary data.</text>
</comment>
<name>A0ACC1TMV1_9AGAR</name>
<evidence type="ECO:0000313" key="1">
    <source>
        <dbReference type="EMBL" id="KAJ3805993.1"/>
    </source>
</evidence>
<evidence type="ECO:0000313" key="2">
    <source>
        <dbReference type="Proteomes" id="UP001163835"/>
    </source>
</evidence>
<sequence length="265" mass="29137">MVAVENFMHQTIKKKNIVTPEMCLCIMDLVEEEALLEKVNNIIHSVGKSLGITVIDNISGRSAQRVVGQAKIAMQLQAVNLITCSNGANSSTSTLSDGTSHKGLNYESRHAHFLDPDTNEKMMLFLGISLAPGHTSEEQLEGWVHTIDGLYVTYMASPVAASSLSAWDALSDADRAVCSSEITKAVILQIGKVNFNKLTPGQQAKVDFCVWCGCAMHKDLNAHKDRIAKAITYWEVNHKMPPCSLPNKDNEAILGMMSRRPRLQR</sequence>
<organism evidence="1 2">
    <name type="scientific">Lentinula aff. lateritia</name>
    <dbReference type="NCBI Taxonomy" id="2804960"/>
    <lineage>
        <taxon>Eukaryota</taxon>
        <taxon>Fungi</taxon>
        <taxon>Dikarya</taxon>
        <taxon>Basidiomycota</taxon>
        <taxon>Agaricomycotina</taxon>
        <taxon>Agaricomycetes</taxon>
        <taxon>Agaricomycetidae</taxon>
        <taxon>Agaricales</taxon>
        <taxon>Marasmiineae</taxon>
        <taxon>Omphalotaceae</taxon>
        <taxon>Lentinula</taxon>
    </lineage>
</organism>